<dbReference type="GO" id="GO:0035313">
    <property type="term" value="P:wound healing, spreading of epidermal cells"/>
    <property type="evidence" value="ECO:0007669"/>
    <property type="project" value="TreeGrafter"/>
</dbReference>
<feature type="region of interest" description="Disordered" evidence="18">
    <location>
        <begin position="779"/>
        <end position="800"/>
    </location>
</feature>
<name>A0A1A7WL44_9TELE</name>
<evidence type="ECO:0000256" key="10">
    <source>
        <dbReference type="ARBA" id="ARBA00023054"/>
    </source>
</evidence>
<evidence type="ECO:0000256" key="2">
    <source>
        <dbReference type="ARBA" id="ARBA00004282"/>
    </source>
</evidence>
<accession>A0A1A7WL44</accession>
<evidence type="ECO:0000256" key="16">
    <source>
        <dbReference type="ARBA" id="ARBA00083366"/>
    </source>
</evidence>
<evidence type="ECO:0000256" key="1">
    <source>
        <dbReference type="ARBA" id="ARBA00004245"/>
    </source>
</evidence>
<evidence type="ECO:0000313" key="21">
    <source>
        <dbReference type="EMBL" id="SBP06244.1"/>
    </source>
</evidence>
<dbReference type="CDD" id="cd04390">
    <property type="entry name" value="RhoGAP_ARHGAP22_24_25"/>
    <property type="match status" value="1"/>
</dbReference>
<evidence type="ECO:0000256" key="15">
    <source>
        <dbReference type="ARBA" id="ARBA00070253"/>
    </source>
</evidence>
<sequence length="800" mass="88535">MDDPCVSHSSPQRARGRSSPEVHRPDVIRCGWLRKQGGFVKTWHSRWFVLRGDQLYYYKDEEETKALGVIFLPGNKVTEHPSSGDEGGKFLFEVVPAGGDKERMTNNHETYLLMASSQNDMEDWVKTIRRVIWAPFGGGIFGQKLEETVRYERRFGNKLAPMLVEQCVDFIRRWGLQEEGLFRLPGQANLVKELQDAFDCGEKPSFDCNTDVHTVASLLKLYLRELPEPVIPFQKYEEFLACAKLLGKDDEMGMKELKRLVESLPPVNYNLLKYICRFLDEVQSYSGVNKMSVQNLATVFGPNILRPKIEDPVTIMEGTVLVQQLMAVLIGRHDVLFPREEDESMTLELTNNNNIELPRRQAVTTTSGIATVTQNAENNNTQVVRQCVWEAPESHSQRQQVDNRGSPRSESPRNVVPGHLDMSRSPTLTVKKNPAFNKGSGIVTNGSFSSSPSSDPTLDKSHSLTGSGHLPARRSRTLKGSGTKMGTGGVTSGGSPAGNGTGILRMGISSCDTVTGSLNNRNGLWVQNGCVMLRESSKTRDCSNGDQVASQNRLSTYDNVQLNHQNLQNQIANTCLSTSCEDKQSVDSATWSTSSCEISLPDNSTSCRSSTTTCPEQDFYSGHYEDLDGPAQDGELPQSGGGGGGGGSGRNSNKEEGEDGAGGSSRGTSCSETSEGLTVSNGPGSHSALHSLVASLKQEMNKQKSEYEARIKSLEQRNLELETEMVNLHEELDQERKKYTMVEIKLRNAERAKDDAERRNQMLQKEMEQFFSTFSDLTAASNAAATDPRRPDRNNTIWIQ</sequence>
<dbReference type="GO" id="GO:0005856">
    <property type="term" value="C:cytoskeleton"/>
    <property type="evidence" value="ECO:0007669"/>
    <property type="project" value="UniProtKB-SubCell"/>
</dbReference>
<dbReference type="SMART" id="SM00233">
    <property type="entry name" value="PH"/>
    <property type="match status" value="1"/>
</dbReference>
<feature type="region of interest" description="Disordered" evidence="18">
    <location>
        <begin position="391"/>
        <end position="498"/>
    </location>
</feature>
<feature type="coiled-coil region" evidence="17">
    <location>
        <begin position="697"/>
        <end position="773"/>
    </location>
</feature>
<feature type="compositionally biased region" description="Gly residues" evidence="18">
    <location>
        <begin position="483"/>
        <end position="498"/>
    </location>
</feature>
<dbReference type="InterPro" id="IPR051025">
    <property type="entry name" value="RhoGAP"/>
</dbReference>
<dbReference type="InterPro" id="IPR001849">
    <property type="entry name" value="PH_domain"/>
</dbReference>
<dbReference type="GO" id="GO:0005925">
    <property type="term" value="C:focal adhesion"/>
    <property type="evidence" value="ECO:0007669"/>
    <property type="project" value="TreeGrafter"/>
</dbReference>
<keyword evidence="12" id="KW-0966">Cell projection</keyword>
<evidence type="ECO:0000256" key="4">
    <source>
        <dbReference type="ARBA" id="ARBA00022468"/>
    </source>
</evidence>
<keyword evidence="4" id="KW-0343">GTPase activation</keyword>
<dbReference type="FunFam" id="1.10.555.10:FF:000015">
    <property type="entry name" value="rho GTPase-activating protein 25 isoform X1"/>
    <property type="match status" value="1"/>
</dbReference>
<keyword evidence="6" id="KW-0963">Cytoplasm</keyword>
<evidence type="ECO:0000256" key="13">
    <source>
        <dbReference type="ARBA" id="ARBA00058502"/>
    </source>
</evidence>
<keyword evidence="9" id="KW-0965">Cell junction</keyword>
<dbReference type="EMBL" id="HADW01004844">
    <property type="protein sequence ID" value="SBP06244.1"/>
    <property type="molecule type" value="Transcribed_RNA"/>
</dbReference>
<reference evidence="21" key="1">
    <citation type="submission" date="2016-05" db="EMBL/GenBank/DDBJ databases">
        <authorList>
            <person name="Lavstsen T."/>
            <person name="Jespersen J.S."/>
        </authorList>
    </citation>
    <scope>NUCLEOTIDE SEQUENCE</scope>
    <source>
        <tissue evidence="21">Brain</tissue>
    </source>
</reference>
<dbReference type="GO" id="GO:0007165">
    <property type="term" value="P:signal transduction"/>
    <property type="evidence" value="ECO:0007669"/>
    <property type="project" value="InterPro"/>
</dbReference>
<dbReference type="AlphaFoldDB" id="A0A1A7WL44"/>
<gene>
    <name evidence="21" type="primary">ARHGAP24</name>
</gene>
<evidence type="ECO:0000256" key="14">
    <source>
        <dbReference type="ARBA" id="ARBA00066033"/>
    </source>
</evidence>
<dbReference type="PANTHER" id="PTHR15228">
    <property type="entry name" value="SPERMATHECAL PHYSIOLOGY VARIANT"/>
    <property type="match status" value="1"/>
</dbReference>
<feature type="domain" description="Rho-GAP" evidence="20">
    <location>
        <begin position="143"/>
        <end position="337"/>
    </location>
</feature>
<dbReference type="InterPro" id="IPR000198">
    <property type="entry name" value="RhoGAP_dom"/>
</dbReference>
<dbReference type="Gene3D" id="2.30.29.30">
    <property type="entry name" value="Pleckstrin-homology domain (PH domain)/Phosphotyrosine-binding domain (PTB)"/>
    <property type="match status" value="1"/>
</dbReference>
<dbReference type="GO" id="GO:1900028">
    <property type="term" value="P:negative regulation of ruffle assembly"/>
    <property type="evidence" value="ECO:0007669"/>
    <property type="project" value="TreeGrafter"/>
</dbReference>
<dbReference type="GO" id="GO:0005096">
    <property type="term" value="F:GTPase activator activity"/>
    <property type="evidence" value="ECO:0007669"/>
    <property type="project" value="UniProtKB-KW"/>
</dbReference>
<dbReference type="SUPFAM" id="SSF48350">
    <property type="entry name" value="GTPase activation domain, GAP"/>
    <property type="match status" value="1"/>
</dbReference>
<keyword evidence="7" id="KW-0597">Phosphoprotein</keyword>
<comment type="subcellular location">
    <subcellularLocation>
        <location evidence="2">Cell junction</location>
    </subcellularLocation>
    <subcellularLocation>
        <location evidence="3">Cell projection</location>
    </subcellularLocation>
    <subcellularLocation>
        <location evidence="1">Cytoplasm</location>
        <location evidence="1">Cytoskeleton</location>
    </subcellularLocation>
</comment>
<evidence type="ECO:0000259" key="19">
    <source>
        <dbReference type="PROSITE" id="PS50003"/>
    </source>
</evidence>
<feature type="region of interest" description="Disordered" evidence="18">
    <location>
        <begin position="591"/>
        <end position="686"/>
    </location>
</feature>
<keyword evidence="5" id="KW-0217">Developmental protein</keyword>
<evidence type="ECO:0000256" key="5">
    <source>
        <dbReference type="ARBA" id="ARBA00022473"/>
    </source>
</evidence>
<evidence type="ECO:0000256" key="3">
    <source>
        <dbReference type="ARBA" id="ARBA00004316"/>
    </source>
</evidence>
<comment type="function">
    <text evidence="13">Rho GTPase-activating protein involved in cell polarity, cell morphology and cytoskeletal organization. Acts as a GTPase activator for the Rac-type GTPase by converting it to an inactive GDP-bound state. Controls actin remodeling by inactivating Rac downstream of Rho leading to suppress leading edge protrusion and promotes cell retraction to achieve cellular polarity. Able to suppress RAC1 and CDC42 activity in vitro. Overexpression induces cell rounding with partial or complete disruption of actin stress fibers and formation of membrane ruffles, lamellipodia, and filopodia. Isoform 2 is a vascular cell-specific GAP involved in modulation of angiogenesis.</text>
</comment>
<feature type="compositionally biased region" description="Gly residues" evidence="18">
    <location>
        <begin position="639"/>
        <end position="649"/>
    </location>
</feature>
<comment type="subunit">
    <text evidence="14">Interacts with FLNA.</text>
</comment>
<dbReference type="PROSITE" id="PS50003">
    <property type="entry name" value="PH_DOMAIN"/>
    <property type="match status" value="1"/>
</dbReference>
<dbReference type="Gene3D" id="1.10.555.10">
    <property type="entry name" value="Rho GTPase activation protein"/>
    <property type="match status" value="1"/>
</dbReference>
<evidence type="ECO:0000256" key="17">
    <source>
        <dbReference type="SAM" id="Coils"/>
    </source>
</evidence>
<dbReference type="Pfam" id="PF00620">
    <property type="entry name" value="RhoGAP"/>
    <property type="match status" value="1"/>
</dbReference>
<reference evidence="21" key="2">
    <citation type="submission" date="2016-06" db="EMBL/GenBank/DDBJ databases">
        <title>The genome of a short-lived fish provides insights into sex chromosome evolution and the genetic control of aging.</title>
        <authorList>
            <person name="Reichwald K."/>
            <person name="Felder M."/>
            <person name="Petzold A."/>
            <person name="Koch P."/>
            <person name="Groth M."/>
            <person name="Platzer M."/>
        </authorList>
    </citation>
    <scope>NUCLEOTIDE SEQUENCE</scope>
    <source>
        <tissue evidence="21">Brain</tissue>
    </source>
</reference>
<feature type="domain" description="PH" evidence="19">
    <location>
        <begin position="26"/>
        <end position="133"/>
    </location>
</feature>
<evidence type="ECO:0000256" key="8">
    <source>
        <dbReference type="ARBA" id="ARBA00022782"/>
    </source>
</evidence>
<evidence type="ECO:0000256" key="18">
    <source>
        <dbReference type="SAM" id="MobiDB-lite"/>
    </source>
</evidence>
<keyword evidence="8" id="KW-0221">Differentiation</keyword>
<protein>
    <recommendedName>
        <fullName evidence="15">Rho GTPase-activating protein 24</fullName>
    </recommendedName>
    <alternativeName>
        <fullName evidence="16">Rho-type GTPase-activating protein 24</fullName>
    </alternativeName>
</protein>
<organism evidence="21">
    <name type="scientific">Iconisemion striatum</name>
    <dbReference type="NCBI Taxonomy" id="60296"/>
    <lineage>
        <taxon>Eukaryota</taxon>
        <taxon>Metazoa</taxon>
        <taxon>Chordata</taxon>
        <taxon>Craniata</taxon>
        <taxon>Vertebrata</taxon>
        <taxon>Euteleostomi</taxon>
        <taxon>Actinopterygii</taxon>
        <taxon>Neopterygii</taxon>
        <taxon>Teleostei</taxon>
        <taxon>Neoteleostei</taxon>
        <taxon>Acanthomorphata</taxon>
        <taxon>Ovalentaria</taxon>
        <taxon>Atherinomorphae</taxon>
        <taxon>Cyprinodontiformes</taxon>
        <taxon>Nothobranchiidae</taxon>
        <taxon>Iconisemion</taxon>
    </lineage>
</organism>
<evidence type="ECO:0000256" key="7">
    <source>
        <dbReference type="ARBA" id="ARBA00022553"/>
    </source>
</evidence>
<proteinExistence type="predicted"/>
<evidence type="ECO:0000256" key="9">
    <source>
        <dbReference type="ARBA" id="ARBA00022949"/>
    </source>
</evidence>
<feature type="region of interest" description="Disordered" evidence="18">
    <location>
        <begin position="1"/>
        <end position="22"/>
    </location>
</feature>
<dbReference type="SUPFAM" id="SSF50729">
    <property type="entry name" value="PH domain-like"/>
    <property type="match status" value="1"/>
</dbReference>
<feature type="compositionally biased region" description="Low complexity" evidence="18">
    <location>
        <begin position="604"/>
        <end position="614"/>
    </location>
</feature>
<dbReference type="PANTHER" id="PTHR15228:SF19">
    <property type="entry name" value="RHO GTPASE-ACTIVATING PROTEIN 24"/>
    <property type="match status" value="1"/>
</dbReference>
<dbReference type="InterPro" id="IPR011993">
    <property type="entry name" value="PH-like_dom_sf"/>
</dbReference>
<dbReference type="GO" id="GO:0035021">
    <property type="term" value="P:negative regulation of Rac protein signal transduction"/>
    <property type="evidence" value="ECO:0007669"/>
    <property type="project" value="TreeGrafter"/>
</dbReference>
<evidence type="ECO:0000256" key="12">
    <source>
        <dbReference type="ARBA" id="ARBA00023273"/>
    </source>
</evidence>
<dbReference type="GO" id="GO:0042995">
    <property type="term" value="C:cell projection"/>
    <property type="evidence" value="ECO:0007669"/>
    <property type="project" value="UniProtKB-SubCell"/>
</dbReference>
<dbReference type="Pfam" id="PF00169">
    <property type="entry name" value="PH"/>
    <property type="match status" value="1"/>
</dbReference>
<dbReference type="InterPro" id="IPR008936">
    <property type="entry name" value="Rho_GTPase_activation_prot"/>
</dbReference>
<evidence type="ECO:0000259" key="20">
    <source>
        <dbReference type="PROSITE" id="PS50238"/>
    </source>
</evidence>
<keyword evidence="11" id="KW-0206">Cytoskeleton</keyword>
<evidence type="ECO:0000256" key="6">
    <source>
        <dbReference type="ARBA" id="ARBA00022490"/>
    </source>
</evidence>
<dbReference type="SMART" id="SM00324">
    <property type="entry name" value="RhoGAP"/>
    <property type="match status" value="1"/>
</dbReference>
<dbReference type="GO" id="GO:0030154">
    <property type="term" value="P:cell differentiation"/>
    <property type="evidence" value="ECO:0007669"/>
    <property type="project" value="UniProtKB-KW"/>
</dbReference>
<feature type="compositionally biased region" description="Polar residues" evidence="18">
    <location>
        <begin position="591"/>
        <end position="603"/>
    </location>
</feature>
<dbReference type="FunFam" id="2.30.29.30:FF:000286">
    <property type="entry name" value="PH-protein kinase domain containing protein"/>
    <property type="match status" value="1"/>
</dbReference>
<evidence type="ECO:0000256" key="11">
    <source>
        <dbReference type="ARBA" id="ARBA00023212"/>
    </source>
</evidence>
<keyword evidence="10 17" id="KW-0175">Coiled coil</keyword>
<feature type="compositionally biased region" description="Polar residues" evidence="18">
    <location>
        <begin position="666"/>
        <end position="684"/>
    </location>
</feature>
<dbReference type="PROSITE" id="PS50238">
    <property type="entry name" value="RHOGAP"/>
    <property type="match status" value="1"/>
</dbReference>